<protein>
    <submittedName>
        <fullName evidence="5">Aldehyde dehydrogenase family protein</fullName>
    </submittedName>
</protein>
<gene>
    <name evidence="5" type="ORF">C1D09_025230</name>
</gene>
<evidence type="ECO:0000259" key="4">
    <source>
        <dbReference type="Pfam" id="PF00171"/>
    </source>
</evidence>
<dbReference type="Gene3D" id="3.40.309.10">
    <property type="entry name" value="Aldehyde Dehydrogenase, Chain A, domain 2"/>
    <property type="match status" value="1"/>
</dbReference>
<dbReference type="InterPro" id="IPR016162">
    <property type="entry name" value="Ald_DH_N"/>
</dbReference>
<keyword evidence="3" id="KW-0558">Oxidation</keyword>
<dbReference type="Pfam" id="PF00171">
    <property type="entry name" value="Aldedh"/>
    <property type="match status" value="1"/>
</dbReference>
<keyword evidence="1" id="KW-0630">Potassium</keyword>
<organism evidence="5 6">
    <name type="scientific">Mesorhizobium intechi</name>
    <dbReference type="NCBI Taxonomy" id="537601"/>
    <lineage>
        <taxon>Bacteria</taxon>
        <taxon>Pseudomonadati</taxon>
        <taxon>Pseudomonadota</taxon>
        <taxon>Alphaproteobacteria</taxon>
        <taxon>Hyphomicrobiales</taxon>
        <taxon>Phyllobacteriaceae</taxon>
        <taxon>Mesorhizobium</taxon>
    </lineage>
</organism>
<evidence type="ECO:0000256" key="2">
    <source>
        <dbReference type="ARBA" id="ARBA00023002"/>
    </source>
</evidence>
<dbReference type="InterPro" id="IPR016163">
    <property type="entry name" value="Ald_DH_C"/>
</dbReference>
<dbReference type="OrthoDB" id="8694498at2"/>
<dbReference type="Proteomes" id="UP000235507">
    <property type="component" value="Unassembled WGS sequence"/>
</dbReference>
<comment type="caution">
    <text evidence="5">The sequence shown here is derived from an EMBL/GenBank/DDBJ whole genome shotgun (WGS) entry which is preliminary data.</text>
</comment>
<dbReference type="EMBL" id="PNOT02000294">
    <property type="protein sequence ID" value="TSE03831.1"/>
    <property type="molecule type" value="Genomic_DNA"/>
</dbReference>
<dbReference type="PANTHER" id="PTHR11699">
    <property type="entry name" value="ALDEHYDE DEHYDROGENASE-RELATED"/>
    <property type="match status" value="1"/>
</dbReference>
<keyword evidence="6" id="KW-1185">Reference proteome</keyword>
<feature type="domain" description="Aldehyde dehydrogenase" evidence="4">
    <location>
        <begin position="1"/>
        <end position="57"/>
    </location>
</feature>
<evidence type="ECO:0000313" key="6">
    <source>
        <dbReference type="Proteomes" id="UP000235507"/>
    </source>
</evidence>
<name>A0A8T9AM35_9HYPH</name>
<dbReference type="RefSeq" id="WP_143976807.1">
    <property type="nucleotide sequence ID" value="NZ_PNOT02000294.1"/>
</dbReference>
<dbReference type="Gene3D" id="3.40.605.10">
    <property type="entry name" value="Aldehyde Dehydrogenase, Chain A, domain 1"/>
    <property type="match status" value="1"/>
</dbReference>
<dbReference type="InterPro" id="IPR015590">
    <property type="entry name" value="Aldehyde_DH_dom"/>
</dbReference>
<dbReference type="GO" id="GO:0016620">
    <property type="term" value="F:oxidoreductase activity, acting on the aldehyde or oxo group of donors, NAD or NADP as acceptor"/>
    <property type="evidence" value="ECO:0007669"/>
    <property type="project" value="InterPro"/>
</dbReference>
<feature type="non-terminal residue" evidence="5">
    <location>
        <position position="1"/>
    </location>
</feature>
<evidence type="ECO:0000313" key="5">
    <source>
        <dbReference type="EMBL" id="TSE03831.1"/>
    </source>
</evidence>
<keyword evidence="2" id="KW-0560">Oxidoreductase</keyword>
<dbReference type="SUPFAM" id="SSF53720">
    <property type="entry name" value="ALDH-like"/>
    <property type="match status" value="1"/>
</dbReference>
<reference evidence="5" key="1">
    <citation type="submission" date="2019-07" db="EMBL/GenBank/DDBJ databases">
        <title>Mesorhizobum intechiensis sp. nov. isolated from nodules of Lotus tenuis growing in lowlands of the Flooding Pampa, Argentina.</title>
        <authorList>
            <person name="Estrella M.J."/>
            <person name="Torres Tejerizo G.A."/>
            <person name="Cumpa Velazquez L.M."/>
            <person name="Fontana F."/>
            <person name="Hansen L."/>
            <person name="Pistorio M."/>
            <person name="Sannazzaro A.I."/>
        </authorList>
    </citation>
    <scope>NUCLEOTIDE SEQUENCE</scope>
    <source>
        <strain evidence="5">BD68</strain>
    </source>
</reference>
<dbReference type="InterPro" id="IPR016161">
    <property type="entry name" value="Ald_DH/histidinol_DH"/>
</dbReference>
<evidence type="ECO:0000256" key="1">
    <source>
        <dbReference type="ARBA" id="ARBA00022958"/>
    </source>
</evidence>
<dbReference type="FunFam" id="3.40.605.10:FF:000026">
    <property type="entry name" value="Aldehyde dehydrogenase, putative"/>
    <property type="match status" value="1"/>
</dbReference>
<dbReference type="AlphaFoldDB" id="A0A8T9AM35"/>
<proteinExistence type="predicted"/>
<accession>A0A8T9AM35</accession>
<evidence type="ECO:0000256" key="3">
    <source>
        <dbReference type="ARBA" id="ARBA00023097"/>
    </source>
</evidence>
<sequence>NIDRALWSADRLWAGQVYVNGWYVGGVETPFGGVKQSGYGREKGQEALDGYVQTRNIGIRISQPLSGSGNSVRNSST</sequence>